<protein>
    <submittedName>
        <fullName evidence="4">RND family efflux transporter, MFP subunit</fullName>
    </submittedName>
</protein>
<evidence type="ECO:0000256" key="2">
    <source>
        <dbReference type="SAM" id="Coils"/>
    </source>
</evidence>
<dbReference type="Gene3D" id="2.40.50.100">
    <property type="match status" value="2"/>
</dbReference>
<dbReference type="GO" id="GO:1990281">
    <property type="term" value="C:efflux pump complex"/>
    <property type="evidence" value="ECO:0007669"/>
    <property type="project" value="TreeGrafter"/>
</dbReference>
<dbReference type="Gene3D" id="2.40.420.20">
    <property type="match status" value="1"/>
</dbReference>
<keyword evidence="5" id="KW-1185">Reference proteome</keyword>
<organism evidence="4">
    <name type="scientific">Lentimicrobium saccharophilum</name>
    <dbReference type="NCBI Taxonomy" id="1678841"/>
    <lineage>
        <taxon>Bacteria</taxon>
        <taxon>Pseudomonadati</taxon>
        <taxon>Bacteroidota</taxon>
        <taxon>Bacteroidia</taxon>
        <taxon>Bacteroidales</taxon>
        <taxon>Lentimicrobiaceae</taxon>
        <taxon>Lentimicrobium</taxon>
    </lineage>
</organism>
<dbReference type="PANTHER" id="PTHR30469">
    <property type="entry name" value="MULTIDRUG RESISTANCE PROTEIN MDTA"/>
    <property type="match status" value="1"/>
</dbReference>
<evidence type="ECO:0000256" key="1">
    <source>
        <dbReference type="ARBA" id="ARBA00009477"/>
    </source>
</evidence>
<dbReference type="OrthoDB" id="9801814at2"/>
<evidence type="ECO:0000259" key="3">
    <source>
        <dbReference type="Pfam" id="PF25917"/>
    </source>
</evidence>
<dbReference type="PANTHER" id="PTHR30469:SF15">
    <property type="entry name" value="HLYD FAMILY OF SECRETION PROTEINS"/>
    <property type="match status" value="1"/>
</dbReference>
<dbReference type="NCBIfam" id="TIGR01730">
    <property type="entry name" value="RND_mfp"/>
    <property type="match status" value="1"/>
</dbReference>
<accession>A0A0S7BX19</accession>
<evidence type="ECO:0000313" key="4">
    <source>
        <dbReference type="EMBL" id="GAP42967.1"/>
    </source>
</evidence>
<feature type="domain" description="Multidrug resistance protein MdtA-like barrel-sandwich hybrid" evidence="3">
    <location>
        <begin position="70"/>
        <end position="188"/>
    </location>
</feature>
<dbReference type="InterPro" id="IPR058625">
    <property type="entry name" value="MdtA-like_BSH"/>
</dbReference>
<dbReference type="Proteomes" id="UP000053091">
    <property type="component" value="Unassembled WGS sequence"/>
</dbReference>
<dbReference type="EMBL" id="DF968182">
    <property type="protein sequence ID" value="GAP42967.1"/>
    <property type="molecule type" value="Genomic_DNA"/>
</dbReference>
<evidence type="ECO:0000313" key="5">
    <source>
        <dbReference type="Proteomes" id="UP000053091"/>
    </source>
</evidence>
<dbReference type="PATRIC" id="fig|1678841.3.peg.1258"/>
<dbReference type="GO" id="GO:0015562">
    <property type="term" value="F:efflux transmembrane transporter activity"/>
    <property type="evidence" value="ECO:0007669"/>
    <property type="project" value="TreeGrafter"/>
</dbReference>
<proteinExistence type="inferred from homology"/>
<dbReference type="STRING" id="1678841.TBC1_111109"/>
<dbReference type="InterPro" id="IPR006143">
    <property type="entry name" value="RND_pump_MFP"/>
</dbReference>
<keyword evidence="2" id="KW-0175">Coiled coil</keyword>
<dbReference type="AlphaFoldDB" id="A0A0S7BX19"/>
<comment type="similarity">
    <text evidence="1">Belongs to the membrane fusion protein (MFP) (TC 8.A.1) family.</text>
</comment>
<gene>
    <name evidence="4" type="ORF">TBC1_111109</name>
</gene>
<sequence>MKKIIYLILAVAIVAIMILRLRGNKETTINRVYQYNKEEAIKVQAITLQAESIDSDISCPGTFEPNKETKISSELQGRINSVLVDVGSTVKKGQPLIQLDNALLKLQLQIVEIQIEGLEDDLQRYIILAKADAVQGIQVEKTDLALRSARVQKATLLEQIRKTTIHAPFNGIVTAKLTEEGAFAAPGIPLLQITDISQLRFTANVPEGELNQFSMNELYTISPDVYPGTVLTGRLTMTGSKSNMGNSFPVQFTLSNTADLKIKSGMFGKVQRKNTDSEKHLIVPASVIVGSNIQPQVYLVKDGQAVLRDITVSKRVENKVIVSAGLVSGDIIVANGFVNLFDGANVIVN</sequence>
<reference evidence="4" key="1">
    <citation type="journal article" date="2015" name="Genome Announc.">
        <title>Draft Genome Sequence of Bacteroidales Strain TBC1, a Novel Isolate from a Methanogenic Wastewater Treatment System.</title>
        <authorList>
            <person name="Tourlousse D.M."/>
            <person name="Matsuura N."/>
            <person name="Sun L."/>
            <person name="Toyonaga M."/>
            <person name="Kuroda K."/>
            <person name="Ohashi A."/>
            <person name="Cruz R."/>
            <person name="Yamaguchi T."/>
            <person name="Sekiguchi Y."/>
        </authorList>
    </citation>
    <scope>NUCLEOTIDE SEQUENCE [LARGE SCALE GENOMIC DNA]</scope>
    <source>
        <strain evidence="4">TBC1</strain>
    </source>
</reference>
<dbReference type="Gene3D" id="2.40.30.170">
    <property type="match status" value="1"/>
</dbReference>
<dbReference type="RefSeq" id="WP_062039592.1">
    <property type="nucleotide sequence ID" value="NZ_DF968182.1"/>
</dbReference>
<dbReference type="Pfam" id="PF25917">
    <property type="entry name" value="BSH_RND"/>
    <property type="match status" value="1"/>
</dbReference>
<dbReference type="SUPFAM" id="SSF111369">
    <property type="entry name" value="HlyD-like secretion proteins"/>
    <property type="match status" value="1"/>
</dbReference>
<name>A0A0S7BX19_9BACT</name>
<feature type="coiled-coil region" evidence="2">
    <location>
        <begin position="96"/>
        <end position="128"/>
    </location>
</feature>